<sequence>MLLTGGQVSMALSSAVVLFFTLLLFLAGYTLQQRTVQAMQTAIRPRLPKPLPPPRQPSMVANPNARLARRAGLRDQSISADLAAVEREMEGLRVEWKGLGYVQMAREVDGLCAAVMVFAELARERSPAGRVLVFPRGWVGDGEGGGEVDVYAETRRRLLRVAVRRYGVVLRPVDGDDDAAFSISSLFTYTSYTRLLYLSGPGILLDALSLDSLLAFAPPTPFAALPSPNDNMSNNPGPSLILLEPSPHYTSNPASIPHTPTTLTPLANDPTTLLTSTSALRHPHPTESDPFNSTAFLATTAYITFSDPELAGPEYDIPYDEMVRLRPEGSEERWAWEKLYERFREGRLGVCRLDLVGWVPARGGGGEEL</sequence>
<dbReference type="AlphaFoldDB" id="A0A9P4LVG4"/>
<reference evidence="1" key="1">
    <citation type="journal article" date="2020" name="Stud. Mycol.">
        <title>101 Dothideomycetes genomes: a test case for predicting lifestyles and emergence of pathogens.</title>
        <authorList>
            <person name="Haridas S."/>
            <person name="Albert R."/>
            <person name="Binder M."/>
            <person name="Bloem J."/>
            <person name="Labutti K."/>
            <person name="Salamov A."/>
            <person name="Andreopoulos B."/>
            <person name="Baker S."/>
            <person name="Barry K."/>
            <person name="Bills G."/>
            <person name="Bluhm B."/>
            <person name="Cannon C."/>
            <person name="Castanera R."/>
            <person name="Culley D."/>
            <person name="Daum C."/>
            <person name="Ezra D."/>
            <person name="Gonzalez J."/>
            <person name="Henrissat B."/>
            <person name="Kuo A."/>
            <person name="Liang C."/>
            <person name="Lipzen A."/>
            <person name="Lutzoni F."/>
            <person name="Magnuson J."/>
            <person name="Mondo S."/>
            <person name="Nolan M."/>
            <person name="Ohm R."/>
            <person name="Pangilinan J."/>
            <person name="Park H.-J."/>
            <person name="Ramirez L."/>
            <person name="Alfaro M."/>
            <person name="Sun H."/>
            <person name="Tritt A."/>
            <person name="Yoshinaga Y."/>
            <person name="Zwiers L.-H."/>
            <person name="Turgeon B."/>
            <person name="Goodwin S."/>
            <person name="Spatafora J."/>
            <person name="Crous P."/>
            <person name="Grigoriev I."/>
        </authorList>
    </citation>
    <scope>NUCLEOTIDE SEQUENCE</scope>
    <source>
        <strain evidence="1">CBS 121410</strain>
    </source>
</reference>
<evidence type="ECO:0000313" key="2">
    <source>
        <dbReference type="Proteomes" id="UP000799776"/>
    </source>
</evidence>
<dbReference type="Proteomes" id="UP000799776">
    <property type="component" value="Unassembled WGS sequence"/>
</dbReference>
<accession>A0A9P4LVG4</accession>
<gene>
    <name evidence="1" type="ORF">K490DRAFT_67955</name>
</gene>
<organism evidence="1 2">
    <name type="scientific">Saccharata proteae CBS 121410</name>
    <dbReference type="NCBI Taxonomy" id="1314787"/>
    <lineage>
        <taxon>Eukaryota</taxon>
        <taxon>Fungi</taxon>
        <taxon>Dikarya</taxon>
        <taxon>Ascomycota</taxon>
        <taxon>Pezizomycotina</taxon>
        <taxon>Dothideomycetes</taxon>
        <taxon>Dothideomycetes incertae sedis</taxon>
        <taxon>Botryosphaeriales</taxon>
        <taxon>Saccharataceae</taxon>
        <taxon>Saccharata</taxon>
    </lineage>
</organism>
<evidence type="ECO:0000313" key="1">
    <source>
        <dbReference type="EMBL" id="KAF2085304.1"/>
    </source>
</evidence>
<protein>
    <submittedName>
        <fullName evidence="1">Glycosyltransferase family 8 protein</fullName>
    </submittedName>
</protein>
<dbReference type="OrthoDB" id="5367275at2759"/>
<dbReference type="EMBL" id="ML978732">
    <property type="protein sequence ID" value="KAF2085304.1"/>
    <property type="molecule type" value="Genomic_DNA"/>
</dbReference>
<proteinExistence type="predicted"/>
<name>A0A9P4LVG4_9PEZI</name>
<comment type="caution">
    <text evidence="1">The sequence shown here is derived from an EMBL/GenBank/DDBJ whole genome shotgun (WGS) entry which is preliminary data.</text>
</comment>
<keyword evidence="2" id="KW-1185">Reference proteome</keyword>